<evidence type="ECO:0000256" key="9">
    <source>
        <dbReference type="ARBA" id="ARBA00023136"/>
    </source>
</evidence>
<dbReference type="InterPro" id="IPR011009">
    <property type="entry name" value="Kinase-like_dom_sf"/>
</dbReference>
<dbReference type="GO" id="GO:0002116">
    <property type="term" value="C:semaphorin receptor complex"/>
    <property type="evidence" value="ECO:0007669"/>
    <property type="project" value="TreeGrafter"/>
</dbReference>
<dbReference type="GO" id="GO:0004672">
    <property type="term" value="F:protein kinase activity"/>
    <property type="evidence" value="ECO:0007669"/>
    <property type="project" value="InterPro"/>
</dbReference>
<evidence type="ECO:0000256" key="1">
    <source>
        <dbReference type="ARBA" id="ARBA00004167"/>
    </source>
</evidence>
<dbReference type="Pfam" id="PF01403">
    <property type="entry name" value="Sema"/>
    <property type="match status" value="1"/>
</dbReference>
<evidence type="ECO:0000256" key="11">
    <source>
        <dbReference type="ARBA" id="ARBA00023180"/>
    </source>
</evidence>
<comment type="similarity">
    <text evidence="2">Belongs to the plexin family.</text>
</comment>
<proteinExistence type="inferred from homology"/>
<evidence type="ECO:0000256" key="15">
    <source>
        <dbReference type="ARBA" id="ARBA00033136"/>
    </source>
</evidence>
<dbReference type="Pfam" id="PF01437">
    <property type="entry name" value="PSI"/>
    <property type="match status" value="1"/>
</dbReference>
<dbReference type="InterPro" id="IPR001245">
    <property type="entry name" value="Ser-Thr/Tyr_kinase_cat_dom"/>
</dbReference>
<keyword evidence="9 17" id="KW-0472">Membrane</keyword>
<gene>
    <name evidence="20" type="ORF">ElyMa_006613300</name>
</gene>
<sequence>MNLQSSPVDYCASSEFFQTHPALESDLPVQSSPSLLLPDDVITSLATTLEASQNVVYLGSSDGQLVKVLLVSDQATEITRLDLEMSEAVLEMHMSPKKDNLVVITVAKVFLVSTDHCSQKQSCEACVDGQDLLCGWCVQDQACTTLEQCGEPSAFKPAWLAATGRSCVNVTNMAPSSISYQSLVDEPAKTKLSFSLESVQVVPLNDIDLSCEYRSGEQSHSAPALIQSDRHVECPLPPADKLRPPQKGNDFEPLAVHFAVKGRSIVTRSVSVYDCNAHSTCTSCTNSQFGCSWCYASGTCEEKGFTCKHLSGDACLSMDAEYDCGWCQGPCEASGTCEGTCSLKKECASGNSSMSADIPRWLDRSSTCPNPQITRFTPLTGPVKGTTVVRVTGINLGKSHTDVLATVAGQPCTIRNEDSHHVTGFDCEVSQVEEPLSGPIKITVSGTYTTYSESKFSFVDPTVSSMTPLRGPKSGGTTLNILGQNLDAGSTTSVKMEGGMCEVIRRNQTAIECKIPAQSGQNPSVAVEVSFGGNRKSLPQPFVYVTDPTIATINPLRSIVSGGTSITVTGNNLDLIPKPKFFTTYDGESAQETCKVMNVNSMECQVPALDLQTDSAPMTNVSATNPLEAKYGFVLGDVPGLRNLSSQPDFQPLLYYPDPEVQLFSEEESIRPFQANEKLKIQGKFYKVNVLIASVQVYVGGEVCNQISATEYIITCQPPKSMPQGAENGKAPVTVHIGNLKSMAGYLQYSAAAKDNSKPIALGVILGVVLPMLFVVILLTVCVLRRHRKHKPDQDYIPDVLKDYEGTRNGEEDGGGDEEEKIGMSNIPVKVDLNGAAPNRADSTPYINELLGKFEESSLKQNIAMALISRRKLDLRDLVGKGKFFKVIYNSVVEQQEENEPVSILLTDYAVTSSLFPQEFYQPTDGSPVSELVRWMAPESLSEDFKFSSQTDVWSYGVVMWEVLTRGVEPFPNVKAADVVTQVQEGKRLPKPKHCPVDVHTLMASCWAADPDQRPTFANLTTSLEPYVHQGDNHEGSEKQPLAEAVEVGNADDYSVNSS</sequence>
<comment type="subcellular location">
    <subcellularLocation>
        <location evidence="1">Membrane</location>
        <topology evidence="1">Single-pass membrane protein</topology>
    </subcellularLocation>
</comment>
<dbReference type="PROSITE" id="PS51004">
    <property type="entry name" value="SEMA"/>
    <property type="match status" value="1"/>
</dbReference>
<dbReference type="InterPro" id="IPR001627">
    <property type="entry name" value="Semap_dom"/>
</dbReference>
<keyword evidence="10" id="KW-1015">Disulfide bond</keyword>
<organism evidence="20 21">
    <name type="scientific">Elysia marginata</name>
    <dbReference type="NCBI Taxonomy" id="1093978"/>
    <lineage>
        <taxon>Eukaryota</taxon>
        <taxon>Metazoa</taxon>
        <taxon>Spiralia</taxon>
        <taxon>Lophotrochozoa</taxon>
        <taxon>Mollusca</taxon>
        <taxon>Gastropoda</taxon>
        <taxon>Heterobranchia</taxon>
        <taxon>Euthyneura</taxon>
        <taxon>Panpulmonata</taxon>
        <taxon>Sacoglossa</taxon>
        <taxon>Placobranchoidea</taxon>
        <taxon>Plakobranchidae</taxon>
        <taxon>Elysia</taxon>
    </lineage>
</organism>
<dbReference type="SUPFAM" id="SSF56112">
    <property type="entry name" value="Protein kinase-like (PK-like)"/>
    <property type="match status" value="1"/>
</dbReference>
<dbReference type="Pfam" id="PF07714">
    <property type="entry name" value="PK_Tyr_Ser-Thr"/>
    <property type="match status" value="1"/>
</dbReference>
<dbReference type="InterPro" id="IPR015943">
    <property type="entry name" value="WD40/YVTN_repeat-like_dom_sf"/>
</dbReference>
<evidence type="ECO:0000313" key="20">
    <source>
        <dbReference type="EMBL" id="GFS09145.1"/>
    </source>
</evidence>
<dbReference type="Gene3D" id="1.10.510.10">
    <property type="entry name" value="Transferase(Phosphotransferase) domain 1"/>
    <property type="match status" value="1"/>
</dbReference>
<dbReference type="InterPro" id="IPR014756">
    <property type="entry name" value="Ig_E-set"/>
</dbReference>
<feature type="transmembrane region" description="Helical" evidence="17">
    <location>
        <begin position="760"/>
        <end position="784"/>
    </location>
</feature>
<dbReference type="PANTHER" id="PTHR22625">
    <property type="entry name" value="PLEXIN"/>
    <property type="match status" value="1"/>
</dbReference>
<evidence type="ECO:0000256" key="12">
    <source>
        <dbReference type="ARBA" id="ARBA00030820"/>
    </source>
</evidence>
<dbReference type="InterPro" id="IPR002165">
    <property type="entry name" value="Plexin_repeat"/>
</dbReference>
<feature type="domain" description="Protein kinase" evidence="18">
    <location>
        <begin position="731"/>
        <end position="1028"/>
    </location>
</feature>
<dbReference type="InterPro" id="IPR031148">
    <property type="entry name" value="Plexin"/>
</dbReference>
<dbReference type="SUPFAM" id="SSF81296">
    <property type="entry name" value="E set domains"/>
    <property type="match status" value="3"/>
</dbReference>
<dbReference type="Pfam" id="PF01833">
    <property type="entry name" value="TIG"/>
    <property type="match status" value="3"/>
</dbReference>
<dbReference type="InterPro" id="IPR036352">
    <property type="entry name" value="Semap_dom_sf"/>
</dbReference>
<dbReference type="InterPro" id="IPR002909">
    <property type="entry name" value="IPT_dom"/>
</dbReference>
<protein>
    <recommendedName>
        <fullName evidence="3">Hepatocyte growth factor receptor</fullName>
    </recommendedName>
    <alternativeName>
        <fullName evidence="15">HGF/SF receptor</fullName>
    </alternativeName>
    <alternativeName>
        <fullName evidence="14">Proto-oncogene c-Met</fullName>
    </alternativeName>
    <alternativeName>
        <fullName evidence="12">Scatter factor receptor</fullName>
    </alternativeName>
    <alternativeName>
        <fullName evidence="13">Tyrosine-protein kinase Met</fullName>
    </alternativeName>
</protein>
<evidence type="ECO:0000256" key="2">
    <source>
        <dbReference type="ARBA" id="ARBA00010297"/>
    </source>
</evidence>
<keyword evidence="5" id="KW-0732">Signal</keyword>
<evidence type="ECO:0000259" key="18">
    <source>
        <dbReference type="PROSITE" id="PS50011"/>
    </source>
</evidence>
<evidence type="ECO:0000256" key="14">
    <source>
        <dbReference type="ARBA" id="ARBA00033117"/>
    </source>
</evidence>
<dbReference type="AlphaFoldDB" id="A0AAV4IHM2"/>
<evidence type="ECO:0000256" key="13">
    <source>
        <dbReference type="ARBA" id="ARBA00033031"/>
    </source>
</evidence>
<evidence type="ECO:0000313" key="21">
    <source>
        <dbReference type="Proteomes" id="UP000762676"/>
    </source>
</evidence>
<dbReference type="SMART" id="SM00429">
    <property type="entry name" value="IPT"/>
    <property type="match status" value="3"/>
</dbReference>
<evidence type="ECO:0000256" key="6">
    <source>
        <dbReference type="ARBA" id="ARBA00022737"/>
    </source>
</evidence>
<dbReference type="EMBL" id="BMAT01013282">
    <property type="protein sequence ID" value="GFS09145.1"/>
    <property type="molecule type" value="Genomic_DNA"/>
</dbReference>
<evidence type="ECO:0000256" key="8">
    <source>
        <dbReference type="ARBA" id="ARBA00022989"/>
    </source>
</evidence>
<evidence type="ECO:0000256" key="7">
    <source>
        <dbReference type="ARBA" id="ARBA00022843"/>
    </source>
</evidence>
<dbReference type="SMART" id="SM00423">
    <property type="entry name" value="PSI"/>
    <property type="match status" value="2"/>
</dbReference>
<keyword evidence="4 17" id="KW-0812">Transmembrane</keyword>
<dbReference type="Gene3D" id="2.130.10.10">
    <property type="entry name" value="YVTN repeat-like/Quinoprotein amine dehydrogenase"/>
    <property type="match status" value="1"/>
</dbReference>
<dbReference type="Gene3D" id="2.60.40.10">
    <property type="entry name" value="Immunoglobulins"/>
    <property type="match status" value="4"/>
</dbReference>
<keyword evidence="8 17" id="KW-1133">Transmembrane helix</keyword>
<evidence type="ECO:0000256" key="17">
    <source>
        <dbReference type="SAM" id="Phobius"/>
    </source>
</evidence>
<feature type="domain" description="Sema" evidence="19">
    <location>
        <begin position="1"/>
        <end position="114"/>
    </location>
</feature>
<comment type="caution">
    <text evidence="16">Lacks conserved residue(s) required for the propagation of feature annotation.</text>
</comment>
<keyword evidence="7" id="KW-0832">Ubl conjugation</keyword>
<name>A0AAV4IHM2_9GAST</name>
<dbReference type="Proteomes" id="UP000762676">
    <property type="component" value="Unassembled WGS sequence"/>
</dbReference>
<keyword evidence="6" id="KW-0677">Repeat</keyword>
<evidence type="ECO:0000259" key="19">
    <source>
        <dbReference type="PROSITE" id="PS51004"/>
    </source>
</evidence>
<dbReference type="PROSITE" id="PS50011">
    <property type="entry name" value="PROTEIN_KINASE_DOM"/>
    <property type="match status" value="1"/>
</dbReference>
<keyword evidence="20" id="KW-0675">Receptor</keyword>
<dbReference type="SUPFAM" id="SSF103575">
    <property type="entry name" value="Plexin repeat"/>
    <property type="match status" value="1"/>
</dbReference>
<keyword evidence="11" id="KW-0325">Glycoprotein</keyword>
<dbReference type="InterPro" id="IPR000719">
    <property type="entry name" value="Prot_kinase_dom"/>
</dbReference>
<accession>A0AAV4IHM2</accession>
<dbReference type="GO" id="GO:0005886">
    <property type="term" value="C:plasma membrane"/>
    <property type="evidence" value="ECO:0007669"/>
    <property type="project" value="TreeGrafter"/>
</dbReference>
<evidence type="ECO:0000256" key="5">
    <source>
        <dbReference type="ARBA" id="ARBA00022729"/>
    </source>
</evidence>
<evidence type="ECO:0000256" key="16">
    <source>
        <dbReference type="PROSITE-ProRule" id="PRU00352"/>
    </source>
</evidence>
<dbReference type="SUPFAM" id="SSF101912">
    <property type="entry name" value="Sema domain"/>
    <property type="match status" value="1"/>
</dbReference>
<dbReference type="PANTHER" id="PTHR22625:SF70">
    <property type="entry name" value="PLEXIN A, ISOFORM A"/>
    <property type="match status" value="1"/>
</dbReference>
<keyword evidence="21" id="KW-1185">Reference proteome</keyword>
<dbReference type="InterPro" id="IPR016201">
    <property type="entry name" value="PSI"/>
</dbReference>
<comment type="caution">
    <text evidence="20">The sequence shown here is derived from an EMBL/GenBank/DDBJ whole genome shotgun (WGS) entry which is preliminary data.</text>
</comment>
<dbReference type="InterPro" id="IPR013783">
    <property type="entry name" value="Ig-like_fold"/>
</dbReference>
<dbReference type="GO" id="GO:0017154">
    <property type="term" value="F:semaphorin receptor activity"/>
    <property type="evidence" value="ECO:0007669"/>
    <property type="project" value="InterPro"/>
</dbReference>
<dbReference type="GO" id="GO:0005524">
    <property type="term" value="F:ATP binding"/>
    <property type="evidence" value="ECO:0007669"/>
    <property type="project" value="InterPro"/>
</dbReference>
<evidence type="ECO:0000256" key="4">
    <source>
        <dbReference type="ARBA" id="ARBA00022692"/>
    </source>
</evidence>
<dbReference type="GO" id="GO:0030334">
    <property type="term" value="P:regulation of cell migration"/>
    <property type="evidence" value="ECO:0007669"/>
    <property type="project" value="TreeGrafter"/>
</dbReference>
<reference evidence="20 21" key="1">
    <citation type="journal article" date="2021" name="Elife">
        <title>Chloroplast acquisition without the gene transfer in kleptoplastic sea slugs, Plakobranchus ocellatus.</title>
        <authorList>
            <person name="Maeda T."/>
            <person name="Takahashi S."/>
            <person name="Yoshida T."/>
            <person name="Shimamura S."/>
            <person name="Takaki Y."/>
            <person name="Nagai Y."/>
            <person name="Toyoda A."/>
            <person name="Suzuki Y."/>
            <person name="Arimoto A."/>
            <person name="Ishii H."/>
            <person name="Satoh N."/>
            <person name="Nishiyama T."/>
            <person name="Hasebe M."/>
            <person name="Maruyama T."/>
            <person name="Minagawa J."/>
            <person name="Obokata J."/>
            <person name="Shigenobu S."/>
        </authorList>
    </citation>
    <scope>NUCLEOTIDE SEQUENCE [LARGE SCALE GENOMIC DNA]</scope>
</reference>
<evidence type="ECO:0000256" key="10">
    <source>
        <dbReference type="ARBA" id="ARBA00023157"/>
    </source>
</evidence>
<evidence type="ECO:0000256" key="3">
    <source>
        <dbReference type="ARBA" id="ARBA00019839"/>
    </source>
</evidence>